<reference evidence="1 2" key="2">
    <citation type="submission" date="2020-05" db="EMBL/GenBank/DDBJ databases">
        <title>Draft genome sequence of Desulfovibrio sp. strainFSS-1.</title>
        <authorList>
            <person name="Shimoshige H."/>
            <person name="Kobayashi H."/>
            <person name="Maekawa T."/>
        </authorList>
    </citation>
    <scope>NUCLEOTIDE SEQUENCE [LARGE SCALE GENOMIC DNA]</scope>
    <source>
        <strain evidence="1 2">SIID29052-01</strain>
    </source>
</reference>
<dbReference type="AlphaFoldDB" id="A0A6V8LUI1"/>
<name>A0A6V8LUI1_9BACT</name>
<evidence type="ECO:0000313" key="2">
    <source>
        <dbReference type="Proteomes" id="UP000494245"/>
    </source>
</evidence>
<comment type="caution">
    <text evidence="1">The sequence shown here is derived from an EMBL/GenBank/DDBJ whole genome shotgun (WGS) entry which is preliminary data.</text>
</comment>
<keyword evidence="2" id="KW-1185">Reference proteome</keyword>
<protein>
    <submittedName>
        <fullName evidence="1">Uncharacterized protein</fullName>
    </submittedName>
</protein>
<accession>A0A6V8LUI1</accession>
<gene>
    <name evidence="1" type="ORF">NNJEOMEG_02073</name>
</gene>
<dbReference type="Proteomes" id="UP000494245">
    <property type="component" value="Unassembled WGS sequence"/>
</dbReference>
<proteinExistence type="predicted"/>
<organism evidence="1 2">
    <name type="scientific">Fundidesulfovibrio magnetotacticus</name>
    <dbReference type="NCBI Taxonomy" id="2730080"/>
    <lineage>
        <taxon>Bacteria</taxon>
        <taxon>Pseudomonadati</taxon>
        <taxon>Thermodesulfobacteriota</taxon>
        <taxon>Desulfovibrionia</taxon>
        <taxon>Desulfovibrionales</taxon>
        <taxon>Desulfovibrionaceae</taxon>
        <taxon>Fundidesulfovibrio</taxon>
    </lineage>
</organism>
<dbReference type="EMBL" id="BLTE01000009">
    <property type="protein sequence ID" value="GFK94231.1"/>
    <property type="molecule type" value="Genomic_DNA"/>
</dbReference>
<reference evidence="1 2" key="1">
    <citation type="submission" date="2020-04" db="EMBL/GenBank/DDBJ databases">
        <authorList>
            <consortium name="Desulfovibrio sp. FSS-1 genome sequencing consortium"/>
            <person name="Shimoshige H."/>
            <person name="Kobayashi H."/>
            <person name="Maekawa T."/>
        </authorList>
    </citation>
    <scope>NUCLEOTIDE SEQUENCE [LARGE SCALE GENOMIC DNA]</scope>
    <source>
        <strain evidence="1 2">SIID29052-01</strain>
    </source>
</reference>
<sequence>MFGALKDMAVSSAVTSNLAPLVEVYCTGFKATVDTKNKVMVFEGLPKGESAPVRAELHGYRLHQEGGRVFIGYASLRANRDWLRALVEALLPQKRVLLPEDTPYDLLKQHL</sequence>
<evidence type="ECO:0000313" key="1">
    <source>
        <dbReference type="EMBL" id="GFK94231.1"/>
    </source>
</evidence>